<dbReference type="EC" id="3.4.13.19" evidence="2"/>
<proteinExistence type="predicted"/>
<protein>
    <submittedName>
        <fullName evidence="2">Membrane dipeptidase</fullName>
        <ecNumber evidence="2">3.4.13.19</ecNumber>
    </submittedName>
</protein>
<dbReference type="InterPro" id="IPR032466">
    <property type="entry name" value="Metal_Hydrolase"/>
</dbReference>
<organism evidence="2 3">
    <name type="scientific">Alicyclobacillus cycloheptanicus</name>
    <dbReference type="NCBI Taxonomy" id="1457"/>
    <lineage>
        <taxon>Bacteria</taxon>
        <taxon>Bacillati</taxon>
        <taxon>Bacillota</taxon>
        <taxon>Bacilli</taxon>
        <taxon>Bacillales</taxon>
        <taxon>Alicyclobacillaceae</taxon>
        <taxon>Alicyclobacillus</taxon>
    </lineage>
</organism>
<dbReference type="PROSITE" id="PS51365">
    <property type="entry name" value="RENAL_DIPEPTIDASE_2"/>
    <property type="match status" value="1"/>
</dbReference>
<evidence type="ECO:0000313" key="2">
    <source>
        <dbReference type="EMBL" id="MDQ0190342.1"/>
    </source>
</evidence>
<gene>
    <name evidence="2" type="ORF">J2S03_002206</name>
</gene>
<feature type="region of interest" description="Disordered" evidence="1">
    <location>
        <begin position="124"/>
        <end position="147"/>
    </location>
</feature>
<keyword evidence="2" id="KW-0378">Hydrolase</keyword>
<reference evidence="2 3" key="1">
    <citation type="submission" date="2023-07" db="EMBL/GenBank/DDBJ databases">
        <title>Genomic Encyclopedia of Type Strains, Phase IV (KMG-IV): sequencing the most valuable type-strain genomes for metagenomic binning, comparative biology and taxonomic classification.</title>
        <authorList>
            <person name="Goeker M."/>
        </authorList>
    </citation>
    <scope>NUCLEOTIDE SEQUENCE [LARGE SCALE GENOMIC DNA]</scope>
    <source>
        <strain evidence="2 3">DSM 4006</strain>
    </source>
</reference>
<evidence type="ECO:0000256" key="1">
    <source>
        <dbReference type="SAM" id="MobiDB-lite"/>
    </source>
</evidence>
<keyword evidence="3" id="KW-1185">Reference proteome</keyword>
<dbReference type="RefSeq" id="WP_274454656.1">
    <property type="nucleotide sequence ID" value="NZ_CP067097.1"/>
</dbReference>
<sequence length="371" mass="40535">MHSSGGIIFDLHSDIPADIALRRAQGERAVFLRRHARRLLASGVRAAVLAVWVEPAYRRQAAQRAIQIVGALLADLAESAACVHVVKDPRDLLRPLPADKVAVMLSVEGMSFVEQWPVAWEAGDESSDPAKIRPEASPVTPGEAGRRGRLLEQSAQTRAILRALGVQCAILTWGEQNAIASGPGQFDNPDGHHGLTWFGREVVAAWEQAGILIDVSHLDEPSTDGVLEAANGVVIASHSNARALCDHPRNLTDRHLRAIGERHGIVGVNAYARFVDVEHATLDRYVDHIVYIAERIGIEHVGLGFDFMDYLPDSFGFPERTQGLARVEDVPRLLERLSERGFSDRDIAMIAFDNACRVMRATSQAPVTAKS</sequence>
<dbReference type="InterPro" id="IPR008257">
    <property type="entry name" value="Pept_M19"/>
</dbReference>
<dbReference type="GO" id="GO:0016805">
    <property type="term" value="F:dipeptidase activity"/>
    <property type="evidence" value="ECO:0007669"/>
    <property type="project" value="UniProtKB-KW"/>
</dbReference>
<dbReference type="Proteomes" id="UP001232973">
    <property type="component" value="Unassembled WGS sequence"/>
</dbReference>
<dbReference type="EMBL" id="JAUSTP010000017">
    <property type="protein sequence ID" value="MDQ0190342.1"/>
    <property type="molecule type" value="Genomic_DNA"/>
</dbReference>
<name>A0ABT9XJ56_9BACL</name>
<comment type="caution">
    <text evidence="2">The sequence shown here is derived from an EMBL/GenBank/DDBJ whole genome shotgun (WGS) entry which is preliminary data.</text>
</comment>
<keyword evidence="2" id="KW-0645">Protease</keyword>
<keyword evidence="2" id="KW-0224">Dipeptidase</keyword>
<dbReference type="Gene3D" id="3.20.20.140">
    <property type="entry name" value="Metal-dependent hydrolases"/>
    <property type="match status" value="1"/>
</dbReference>
<dbReference type="Pfam" id="PF01244">
    <property type="entry name" value="Peptidase_M19"/>
    <property type="match status" value="2"/>
</dbReference>
<accession>A0ABT9XJ56</accession>
<dbReference type="PANTHER" id="PTHR10443:SF12">
    <property type="entry name" value="DIPEPTIDASE"/>
    <property type="match status" value="1"/>
</dbReference>
<evidence type="ECO:0000313" key="3">
    <source>
        <dbReference type="Proteomes" id="UP001232973"/>
    </source>
</evidence>
<dbReference type="SUPFAM" id="SSF51556">
    <property type="entry name" value="Metallo-dependent hydrolases"/>
    <property type="match status" value="1"/>
</dbReference>
<dbReference type="PANTHER" id="PTHR10443">
    <property type="entry name" value="MICROSOMAL DIPEPTIDASE"/>
    <property type="match status" value="1"/>
</dbReference>